<dbReference type="InterPro" id="IPR050833">
    <property type="entry name" value="Poly_Biosynth_Transport"/>
</dbReference>
<feature type="transmembrane region" description="Helical" evidence="7">
    <location>
        <begin position="48"/>
        <end position="67"/>
    </location>
</feature>
<gene>
    <name evidence="8" type="ORF">FHR90_002482</name>
</gene>
<dbReference type="PANTHER" id="PTHR30250:SF10">
    <property type="entry name" value="LIPOPOLYSACCHARIDE BIOSYNTHESIS PROTEIN WZXC"/>
    <property type="match status" value="1"/>
</dbReference>
<protein>
    <submittedName>
        <fullName evidence="8">PST family polysaccharide transporter</fullName>
    </submittedName>
</protein>
<evidence type="ECO:0000256" key="6">
    <source>
        <dbReference type="ARBA" id="ARBA00023136"/>
    </source>
</evidence>
<dbReference type="EMBL" id="JACHXV010000009">
    <property type="protein sequence ID" value="MBB3174637.1"/>
    <property type="molecule type" value="Genomic_DNA"/>
</dbReference>
<organism evidence="8 9">
    <name type="scientific">Endobacter medicaginis</name>
    <dbReference type="NCBI Taxonomy" id="1181271"/>
    <lineage>
        <taxon>Bacteria</taxon>
        <taxon>Pseudomonadati</taxon>
        <taxon>Pseudomonadota</taxon>
        <taxon>Alphaproteobacteria</taxon>
        <taxon>Acetobacterales</taxon>
        <taxon>Acetobacteraceae</taxon>
        <taxon>Endobacter</taxon>
    </lineage>
</organism>
<feature type="transmembrane region" description="Helical" evidence="7">
    <location>
        <begin position="250"/>
        <end position="270"/>
    </location>
</feature>
<feature type="transmembrane region" description="Helical" evidence="7">
    <location>
        <begin position="116"/>
        <end position="133"/>
    </location>
</feature>
<evidence type="ECO:0000256" key="4">
    <source>
        <dbReference type="ARBA" id="ARBA00022692"/>
    </source>
</evidence>
<dbReference type="PANTHER" id="PTHR30250">
    <property type="entry name" value="PST FAMILY PREDICTED COLANIC ACID TRANSPORTER"/>
    <property type="match status" value="1"/>
</dbReference>
<accession>A0A839UXU8</accession>
<dbReference type="RefSeq" id="WP_183275326.1">
    <property type="nucleotide sequence ID" value="NZ_JACHXV010000009.1"/>
</dbReference>
<feature type="transmembrane region" description="Helical" evidence="7">
    <location>
        <begin position="446"/>
        <end position="469"/>
    </location>
</feature>
<evidence type="ECO:0000256" key="3">
    <source>
        <dbReference type="ARBA" id="ARBA00022475"/>
    </source>
</evidence>
<comment type="similarity">
    <text evidence="2">Belongs to the polysaccharide synthase family.</text>
</comment>
<keyword evidence="6 7" id="KW-0472">Membrane</keyword>
<keyword evidence="9" id="KW-1185">Reference proteome</keyword>
<keyword evidence="4 7" id="KW-0812">Transmembrane</keyword>
<dbReference type="GO" id="GO:0005886">
    <property type="term" value="C:plasma membrane"/>
    <property type="evidence" value="ECO:0007669"/>
    <property type="project" value="UniProtKB-SubCell"/>
</dbReference>
<comment type="caution">
    <text evidence="8">The sequence shown here is derived from an EMBL/GenBank/DDBJ whole genome shotgun (WGS) entry which is preliminary data.</text>
</comment>
<feature type="transmembrane region" description="Helical" evidence="7">
    <location>
        <begin position="177"/>
        <end position="196"/>
    </location>
</feature>
<feature type="transmembrane region" description="Helical" evidence="7">
    <location>
        <begin position="88"/>
        <end position="110"/>
    </location>
</feature>
<name>A0A839UXU8_9PROT</name>
<dbReference type="Pfam" id="PF13440">
    <property type="entry name" value="Polysacc_synt_3"/>
    <property type="match status" value="1"/>
</dbReference>
<feature type="transmembrane region" description="Helical" evidence="7">
    <location>
        <begin position="371"/>
        <end position="391"/>
    </location>
</feature>
<feature type="transmembrane region" description="Helical" evidence="7">
    <location>
        <begin position="208"/>
        <end position="230"/>
    </location>
</feature>
<evidence type="ECO:0000256" key="7">
    <source>
        <dbReference type="SAM" id="Phobius"/>
    </source>
</evidence>
<keyword evidence="3" id="KW-1003">Cell membrane</keyword>
<dbReference type="AlphaFoldDB" id="A0A839UXU8"/>
<evidence type="ECO:0000313" key="8">
    <source>
        <dbReference type="EMBL" id="MBB3174637.1"/>
    </source>
</evidence>
<feature type="transmembrane region" description="Helical" evidence="7">
    <location>
        <begin position="328"/>
        <end position="350"/>
    </location>
</feature>
<comment type="subcellular location">
    <subcellularLocation>
        <location evidence="1">Cell membrane</location>
        <topology evidence="1">Multi-pass membrane protein</topology>
    </subcellularLocation>
</comment>
<dbReference type="CDD" id="cd13127">
    <property type="entry name" value="MATE_tuaB_like"/>
    <property type="match status" value="1"/>
</dbReference>
<dbReference type="Proteomes" id="UP000557688">
    <property type="component" value="Unassembled WGS sequence"/>
</dbReference>
<evidence type="ECO:0000256" key="1">
    <source>
        <dbReference type="ARBA" id="ARBA00004651"/>
    </source>
</evidence>
<feature type="transmembrane region" description="Helical" evidence="7">
    <location>
        <begin position="422"/>
        <end position="440"/>
    </location>
</feature>
<proteinExistence type="inferred from homology"/>
<evidence type="ECO:0000256" key="2">
    <source>
        <dbReference type="ARBA" id="ARBA00007430"/>
    </source>
</evidence>
<evidence type="ECO:0000256" key="5">
    <source>
        <dbReference type="ARBA" id="ARBA00022989"/>
    </source>
</evidence>
<keyword evidence="5 7" id="KW-1133">Transmembrane helix</keyword>
<reference evidence="8 9" key="1">
    <citation type="submission" date="2020-08" db="EMBL/GenBank/DDBJ databases">
        <title>Genomic Encyclopedia of Type Strains, Phase III (KMG-III): the genomes of soil and plant-associated and newly described type strains.</title>
        <authorList>
            <person name="Whitman W."/>
        </authorList>
    </citation>
    <scope>NUCLEOTIDE SEQUENCE [LARGE SCALE GENOMIC DNA]</scope>
    <source>
        <strain evidence="8 9">CECT 8088</strain>
    </source>
</reference>
<evidence type="ECO:0000313" key="9">
    <source>
        <dbReference type="Proteomes" id="UP000557688"/>
    </source>
</evidence>
<feature type="transmembrane region" description="Helical" evidence="7">
    <location>
        <begin position="24"/>
        <end position="42"/>
    </location>
</feature>
<sequence>MTLPDQAIGSRTASGAAMMVSARLFTRLIDLATMLVLTRILTPADFGLVAIAVSLVALTEAVLELPVNQALLRLPVIEQAHYDTAFTIGLIRGVVLGGFLAACAIPFAHWYHDPRLIALICVLALGPAARGLYSPRMAEFQKVLSFWRDFAIEVSGKVISFVSCTAIALLTHSYWALAIGSVFYSVGMALQSYRFAPYRPRLSLSEGAHFYEFAGWITLAQIVSAINWQFERLLLGKIRPMAQVGLFSTASDIASIPFLALFGPMARPLLAAFARVLDDPHRLAASYQKASSAMVAIGLPLLVGESLLAEPMVRLVLGEKWSGAVPLVRWLALSLTPALFTLPAMSLLMATGRTQVVLRRNLLEFCVKLPIAVAGAFSHGFMGIVVARFVAELAADFYGMVAVRSITGLSLAAQAKGWLRPVFATTGMAVAVLVLAARVVPPDDAMAAALDLAACGGFGAAVYAALLLASWGAAGMPEGLEATVWRLGRSLALRLRPRSA</sequence>